<sequence length="53" mass="6174">MEFPYNSAHLNSNSSPHFPRMMSLHVSFQLHRTSFSMYANSRHTSKSQTQTTQ</sequence>
<protein>
    <submittedName>
        <fullName evidence="1">Uncharacterized protein</fullName>
    </submittedName>
</protein>
<accession>A0A0E1W471</accession>
<evidence type="ECO:0000313" key="1">
    <source>
        <dbReference type="EMBL" id="EET07081.1"/>
    </source>
</evidence>
<gene>
    <name evidence="1" type="ORF">BURPS1710A_2036</name>
</gene>
<dbReference type="AlphaFoldDB" id="A0A0E1W471"/>
<dbReference type="HOGENOM" id="CLU_3059432_0_0_4"/>
<organism evidence="1">
    <name type="scientific">Burkholderia pseudomallei 1710a</name>
    <dbReference type="NCBI Taxonomy" id="320371"/>
    <lineage>
        <taxon>Bacteria</taxon>
        <taxon>Pseudomonadati</taxon>
        <taxon>Pseudomonadota</taxon>
        <taxon>Betaproteobacteria</taxon>
        <taxon>Burkholderiales</taxon>
        <taxon>Burkholderiaceae</taxon>
        <taxon>Burkholderia</taxon>
        <taxon>pseudomallei group</taxon>
    </lineage>
</organism>
<dbReference type="Proteomes" id="UP000001812">
    <property type="component" value="Chromosome I"/>
</dbReference>
<dbReference type="EMBL" id="CM000832">
    <property type="protein sequence ID" value="EET07081.1"/>
    <property type="molecule type" value="Genomic_DNA"/>
</dbReference>
<reference evidence="1" key="1">
    <citation type="submission" date="2009-05" db="EMBL/GenBank/DDBJ databases">
        <authorList>
            <person name="Harkins D.M."/>
            <person name="DeShazer D."/>
            <person name="Woods D.E."/>
            <person name="Brinkac L.M."/>
            <person name="Brown K.A."/>
            <person name="Hung G.C."/>
            <person name="Tuanyok A."/>
            <person name="Zhang B."/>
            <person name="Nierman W.C."/>
        </authorList>
    </citation>
    <scope>NUCLEOTIDE SEQUENCE [LARGE SCALE GENOMIC DNA]</scope>
    <source>
        <strain evidence="1">1710a</strain>
    </source>
</reference>
<name>A0A0E1W471_BURPE</name>
<proteinExistence type="predicted"/>